<protein>
    <submittedName>
        <fullName evidence="1">4d0c40ae-5240-40e8-8f8d-bd65af5dd005-CDS</fullName>
    </submittedName>
</protein>
<name>A0A8H2ZRK1_9HELO</name>
<dbReference type="AlphaFoldDB" id="A0A8H2ZRK1"/>
<evidence type="ECO:0000313" key="2">
    <source>
        <dbReference type="Proteomes" id="UP000624404"/>
    </source>
</evidence>
<organism evidence="1 2">
    <name type="scientific">Sclerotinia trifoliorum</name>
    <dbReference type="NCBI Taxonomy" id="28548"/>
    <lineage>
        <taxon>Eukaryota</taxon>
        <taxon>Fungi</taxon>
        <taxon>Dikarya</taxon>
        <taxon>Ascomycota</taxon>
        <taxon>Pezizomycotina</taxon>
        <taxon>Leotiomycetes</taxon>
        <taxon>Helotiales</taxon>
        <taxon>Sclerotiniaceae</taxon>
        <taxon>Sclerotinia</taxon>
    </lineage>
</organism>
<reference evidence="1" key="1">
    <citation type="submission" date="2020-10" db="EMBL/GenBank/DDBJ databases">
        <authorList>
            <person name="Kusch S."/>
        </authorList>
    </citation>
    <scope>NUCLEOTIDE SEQUENCE</scope>
    <source>
        <strain evidence="1">SwB9</strain>
    </source>
</reference>
<sequence>MYPLTTPCHGSTDQPDFHAYYDCSRRKTKTDMTSLKPPSNQMQLHLSIVQLKFATGEGTILSPNKPHFWKIFVLTCNVLIVPCKSKRKRIMKGLAQTAVIKPASKSPLYCMSNTWHPGLETMQETDVRGLKTQQDSMPAPCKMYKP</sequence>
<keyword evidence="2" id="KW-1185">Reference proteome</keyword>
<dbReference type="Proteomes" id="UP000624404">
    <property type="component" value="Unassembled WGS sequence"/>
</dbReference>
<accession>A0A8H2ZRK1</accession>
<comment type="caution">
    <text evidence="1">The sequence shown here is derived from an EMBL/GenBank/DDBJ whole genome shotgun (WGS) entry which is preliminary data.</text>
</comment>
<dbReference type="EMBL" id="CAJHIA010000011">
    <property type="protein sequence ID" value="CAD6444000.1"/>
    <property type="molecule type" value="Genomic_DNA"/>
</dbReference>
<proteinExistence type="predicted"/>
<gene>
    <name evidence="1" type="ORF">SCLTRI_LOCUS3793</name>
</gene>
<evidence type="ECO:0000313" key="1">
    <source>
        <dbReference type="EMBL" id="CAD6444000.1"/>
    </source>
</evidence>